<dbReference type="GeneID" id="77727124"/>
<dbReference type="AlphaFoldDB" id="A0AA38HGR1"/>
<evidence type="ECO:0000313" key="2">
    <source>
        <dbReference type="EMBL" id="KAI9639873.1"/>
    </source>
</evidence>
<protein>
    <submittedName>
        <fullName evidence="2">Uncharacterized protein</fullName>
    </submittedName>
</protein>
<gene>
    <name evidence="2" type="ORF">MKK02DRAFT_29840</name>
</gene>
<feature type="compositionally biased region" description="Basic and acidic residues" evidence="1">
    <location>
        <begin position="80"/>
        <end position="91"/>
    </location>
</feature>
<dbReference type="RefSeq" id="XP_052949650.1">
    <property type="nucleotide sequence ID" value="XM_053087919.1"/>
</dbReference>
<keyword evidence="3" id="KW-1185">Reference proteome</keyword>
<accession>A0AA38HGR1</accession>
<reference evidence="2" key="1">
    <citation type="journal article" date="2022" name="G3 (Bethesda)">
        <title>High quality genome of the basidiomycete yeast Dioszegia hungarica PDD-24b-2 isolated from cloud water.</title>
        <authorList>
            <person name="Jarrige D."/>
            <person name="Haridas S."/>
            <person name="Bleykasten-Grosshans C."/>
            <person name="Joly M."/>
            <person name="Nadalig T."/>
            <person name="Sancelme M."/>
            <person name="Vuilleumier S."/>
            <person name="Grigoriev I.V."/>
            <person name="Amato P."/>
            <person name="Bringel F."/>
        </authorList>
    </citation>
    <scope>NUCLEOTIDE SEQUENCE</scope>
    <source>
        <strain evidence="2">PDD-24b-2</strain>
    </source>
</reference>
<name>A0AA38HGR1_9TREE</name>
<organism evidence="2 3">
    <name type="scientific">Dioszegia hungarica</name>
    <dbReference type="NCBI Taxonomy" id="4972"/>
    <lineage>
        <taxon>Eukaryota</taxon>
        <taxon>Fungi</taxon>
        <taxon>Dikarya</taxon>
        <taxon>Basidiomycota</taxon>
        <taxon>Agaricomycotina</taxon>
        <taxon>Tremellomycetes</taxon>
        <taxon>Tremellales</taxon>
        <taxon>Bulleribasidiaceae</taxon>
        <taxon>Dioszegia</taxon>
    </lineage>
</organism>
<dbReference type="EMBL" id="JAKWFO010000001">
    <property type="protein sequence ID" value="KAI9639873.1"/>
    <property type="molecule type" value="Genomic_DNA"/>
</dbReference>
<evidence type="ECO:0000256" key="1">
    <source>
        <dbReference type="SAM" id="MobiDB-lite"/>
    </source>
</evidence>
<dbReference type="Proteomes" id="UP001164286">
    <property type="component" value="Unassembled WGS sequence"/>
</dbReference>
<comment type="caution">
    <text evidence="2">The sequence shown here is derived from an EMBL/GenBank/DDBJ whole genome shotgun (WGS) entry which is preliminary data.</text>
</comment>
<proteinExistence type="predicted"/>
<feature type="region of interest" description="Disordered" evidence="1">
    <location>
        <begin position="1"/>
        <end position="91"/>
    </location>
</feature>
<sequence>MSDQEIIQKSEQAINASSAQTGSGKGQSLSTEDSGVNENVTSQFPGSTVQVGGTKRGENPTIPVEEGGEEANKLTGSATKAKDFEGAGGPEEKIAKKVADEPGAQDVSGNVVN</sequence>
<evidence type="ECO:0000313" key="3">
    <source>
        <dbReference type="Proteomes" id="UP001164286"/>
    </source>
</evidence>
<feature type="compositionally biased region" description="Polar residues" evidence="1">
    <location>
        <begin position="1"/>
        <end position="51"/>
    </location>
</feature>